<evidence type="ECO:0000256" key="8">
    <source>
        <dbReference type="ARBA" id="ARBA00022617"/>
    </source>
</evidence>
<dbReference type="SUPFAM" id="SSF48113">
    <property type="entry name" value="Heme-dependent peroxidases"/>
    <property type="match status" value="1"/>
</dbReference>
<keyword evidence="9 19" id="KW-0479">Metal-binding</keyword>
<dbReference type="PRINTS" id="PR00458">
    <property type="entry name" value="PEROXIDASE"/>
</dbReference>
<feature type="binding site" evidence="19">
    <location>
        <position position="86"/>
    </location>
    <ligand>
        <name>Ca(2+)</name>
        <dbReference type="ChEBI" id="CHEBI:29108"/>
        <label>1</label>
    </ligand>
</feature>
<keyword evidence="8" id="KW-0349">Heme</keyword>
<feature type="binding site" evidence="19">
    <location>
        <position position="68"/>
    </location>
    <ligand>
        <name>Ca(2+)</name>
        <dbReference type="ChEBI" id="CHEBI:29108"/>
        <label>1</label>
    </ligand>
</feature>
<dbReference type="InterPro" id="IPR010255">
    <property type="entry name" value="Haem_peroxidase_sf"/>
</dbReference>
<evidence type="ECO:0000256" key="18">
    <source>
        <dbReference type="PIRSR" id="PIRSR600823-2"/>
    </source>
</evidence>
<comment type="cofactor">
    <cofactor evidence="19">
        <name>heme b</name>
        <dbReference type="ChEBI" id="CHEBI:60344"/>
    </cofactor>
    <text evidence="19">Binds 1 heme b (iron(II)-protoporphyrin IX) group per subunit.</text>
</comment>
<evidence type="ECO:0000256" key="19">
    <source>
        <dbReference type="PIRSR" id="PIRSR600823-3"/>
    </source>
</evidence>
<evidence type="ECO:0000256" key="6">
    <source>
        <dbReference type="ARBA" id="ARBA00022525"/>
    </source>
</evidence>
<dbReference type="GO" id="GO:0140825">
    <property type="term" value="F:lactoperoxidase activity"/>
    <property type="evidence" value="ECO:0007669"/>
    <property type="project" value="UniProtKB-EC"/>
</dbReference>
<reference evidence="24 25" key="1">
    <citation type="submission" date="2017-09" db="EMBL/GenBank/DDBJ databases">
        <title>WGS assembly of Aquilegia coerulea Goldsmith.</title>
        <authorList>
            <person name="Hodges S."/>
            <person name="Kramer E."/>
            <person name="Nordborg M."/>
            <person name="Tomkins J."/>
            <person name="Borevitz J."/>
            <person name="Derieg N."/>
            <person name="Yan J."/>
            <person name="Mihaltcheva S."/>
            <person name="Hayes R.D."/>
            <person name="Rokhsar D."/>
        </authorList>
    </citation>
    <scope>NUCLEOTIDE SEQUENCE [LARGE SCALE GENOMIC DNA]</scope>
    <source>
        <strain evidence="25">cv. Goldsmith</strain>
    </source>
</reference>
<feature type="signal peptide" evidence="22">
    <location>
        <begin position="1"/>
        <end position="23"/>
    </location>
</feature>
<dbReference type="PANTHER" id="PTHR31388">
    <property type="entry name" value="PEROXIDASE 72-RELATED"/>
    <property type="match status" value="1"/>
</dbReference>
<evidence type="ECO:0000256" key="16">
    <source>
        <dbReference type="ARBA" id="ARBA00023324"/>
    </source>
</evidence>
<dbReference type="PRINTS" id="PR00461">
    <property type="entry name" value="PLPEROXIDASE"/>
</dbReference>
<evidence type="ECO:0000259" key="23">
    <source>
        <dbReference type="PROSITE" id="PS50873"/>
    </source>
</evidence>
<dbReference type="PROSITE" id="PS50873">
    <property type="entry name" value="PEROXIDASE_4"/>
    <property type="match status" value="1"/>
</dbReference>
<feature type="binding site" evidence="19">
    <location>
        <position position="65"/>
    </location>
    <ligand>
        <name>Ca(2+)</name>
        <dbReference type="ChEBI" id="CHEBI:29108"/>
        <label>1</label>
    </ligand>
</feature>
<feature type="disulfide bond" evidence="21">
    <location>
        <begin position="66"/>
        <end position="71"/>
    </location>
</feature>
<evidence type="ECO:0000256" key="4">
    <source>
        <dbReference type="ARBA" id="ARBA00006873"/>
    </source>
</evidence>
<keyword evidence="7" id="KW-0575">Peroxidase</keyword>
<evidence type="ECO:0000256" key="3">
    <source>
        <dbReference type="ARBA" id="ARBA00004613"/>
    </source>
</evidence>
<dbReference type="EMBL" id="KZ305024">
    <property type="protein sequence ID" value="PIA55863.1"/>
    <property type="molecule type" value="Genomic_DNA"/>
</dbReference>
<proteinExistence type="inferred from homology"/>
<evidence type="ECO:0000256" key="20">
    <source>
        <dbReference type="PIRSR" id="PIRSR600823-4"/>
    </source>
</evidence>
<evidence type="ECO:0000256" key="14">
    <source>
        <dbReference type="ARBA" id="ARBA00023157"/>
    </source>
</evidence>
<keyword evidence="14 21" id="KW-1015">Disulfide bond</keyword>
<evidence type="ECO:0000256" key="21">
    <source>
        <dbReference type="PIRSR" id="PIRSR600823-5"/>
    </source>
</evidence>
<dbReference type="InterPro" id="IPR002016">
    <property type="entry name" value="Haem_peroxidase"/>
</dbReference>
<evidence type="ECO:0000313" key="24">
    <source>
        <dbReference type="EMBL" id="PIA55863.1"/>
    </source>
</evidence>
<evidence type="ECO:0000256" key="7">
    <source>
        <dbReference type="ARBA" id="ARBA00022559"/>
    </source>
</evidence>
<evidence type="ECO:0000256" key="15">
    <source>
        <dbReference type="ARBA" id="ARBA00023180"/>
    </source>
</evidence>
<dbReference type="Pfam" id="PF00141">
    <property type="entry name" value="peroxidase"/>
    <property type="match status" value="1"/>
</dbReference>
<keyword evidence="11 19" id="KW-0106">Calcium</keyword>
<keyword evidence="12" id="KW-0560">Oxidoreductase</keyword>
<evidence type="ECO:0000256" key="13">
    <source>
        <dbReference type="ARBA" id="ARBA00023004"/>
    </source>
</evidence>
<feature type="binding site" description="axial binding residue" evidence="19">
    <location>
        <position position="195"/>
    </location>
    <ligand>
        <name>heme b</name>
        <dbReference type="ChEBI" id="CHEBI:60344"/>
    </ligand>
    <ligandPart>
        <name>Fe</name>
        <dbReference type="ChEBI" id="CHEBI:18248"/>
    </ligandPart>
</feature>
<feature type="binding site" evidence="19">
    <location>
        <position position="74"/>
    </location>
    <ligand>
        <name>Ca(2+)</name>
        <dbReference type="ChEBI" id="CHEBI:29108"/>
        <label>1</label>
    </ligand>
</feature>
<comment type="cofactor">
    <cofactor evidence="19">
        <name>Ca(2+)</name>
        <dbReference type="ChEBI" id="CHEBI:29108"/>
    </cofactor>
    <text evidence="19">Binds 2 calcium ions per subunit.</text>
</comment>
<keyword evidence="15" id="KW-0325">Glycoprotein</keyword>
<dbReference type="GO" id="GO:0005576">
    <property type="term" value="C:extracellular region"/>
    <property type="evidence" value="ECO:0007669"/>
    <property type="project" value="UniProtKB-SubCell"/>
</dbReference>
<feature type="disulfide bond" evidence="21">
    <location>
        <begin position="33"/>
        <end position="113"/>
    </location>
</feature>
<evidence type="ECO:0000256" key="10">
    <source>
        <dbReference type="ARBA" id="ARBA00022729"/>
    </source>
</evidence>
<feature type="binding site" evidence="18">
    <location>
        <position position="165"/>
    </location>
    <ligand>
        <name>substrate</name>
    </ligand>
</feature>
<dbReference type="GO" id="GO:0046872">
    <property type="term" value="F:metal ion binding"/>
    <property type="evidence" value="ECO:0007669"/>
    <property type="project" value="UniProtKB-KW"/>
</dbReference>
<dbReference type="PANTHER" id="PTHR31388:SF5">
    <property type="entry name" value="PEROXIDASE"/>
    <property type="match status" value="1"/>
</dbReference>
<organism evidence="24 25">
    <name type="scientific">Aquilegia coerulea</name>
    <name type="common">Rocky mountain columbine</name>
    <dbReference type="NCBI Taxonomy" id="218851"/>
    <lineage>
        <taxon>Eukaryota</taxon>
        <taxon>Viridiplantae</taxon>
        <taxon>Streptophyta</taxon>
        <taxon>Embryophyta</taxon>
        <taxon>Tracheophyta</taxon>
        <taxon>Spermatophyta</taxon>
        <taxon>Magnoliopsida</taxon>
        <taxon>Ranunculales</taxon>
        <taxon>Ranunculaceae</taxon>
        <taxon>Thalictroideae</taxon>
        <taxon>Aquilegia</taxon>
    </lineage>
</organism>
<protein>
    <recommendedName>
        <fullName evidence="5">peroxidase</fullName>
        <ecNumber evidence="5">1.11.1.7</ecNumber>
    </recommendedName>
</protein>
<feature type="active site" description="Proton acceptor" evidence="17">
    <location>
        <position position="64"/>
    </location>
</feature>
<dbReference type="OrthoDB" id="1660637at2759"/>
<feature type="site" description="Transition state stabilizer" evidence="20">
    <location>
        <position position="60"/>
    </location>
</feature>
<dbReference type="PROSITE" id="PS00435">
    <property type="entry name" value="PEROXIDASE_1"/>
    <property type="match status" value="1"/>
</dbReference>
<dbReference type="EC" id="1.11.1.7" evidence="5"/>
<dbReference type="InterPro" id="IPR000823">
    <property type="entry name" value="Peroxidase_pln"/>
</dbReference>
<comment type="similarity">
    <text evidence="4">Belongs to the peroxidase family. Ascorbate peroxidase subfamily.</text>
</comment>
<dbReference type="FunFam" id="1.10.520.10:FF:000006">
    <property type="entry name" value="Peroxidase"/>
    <property type="match status" value="1"/>
</dbReference>
<keyword evidence="25" id="KW-1185">Reference proteome</keyword>
<keyword evidence="10 22" id="KW-0732">Signal</keyword>
<evidence type="ECO:0000256" key="5">
    <source>
        <dbReference type="ARBA" id="ARBA00012313"/>
    </source>
</evidence>
<dbReference type="Gene3D" id="1.10.420.10">
    <property type="entry name" value="Peroxidase, domain 2"/>
    <property type="match status" value="1"/>
</dbReference>
<dbReference type="GO" id="GO:0020037">
    <property type="term" value="F:heme binding"/>
    <property type="evidence" value="ECO:0007669"/>
    <property type="project" value="InterPro"/>
</dbReference>
<dbReference type="GO" id="GO:0006979">
    <property type="term" value="P:response to oxidative stress"/>
    <property type="evidence" value="ECO:0007669"/>
    <property type="project" value="InterPro"/>
</dbReference>
<keyword evidence="16" id="KW-0376">Hydrogen peroxide</keyword>
<dbReference type="Gene3D" id="1.10.520.10">
    <property type="match status" value="1"/>
</dbReference>
<keyword evidence="6" id="KW-0964">Secreted</keyword>
<evidence type="ECO:0000256" key="17">
    <source>
        <dbReference type="PIRSR" id="PIRSR600823-1"/>
    </source>
</evidence>
<evidence type="ECO:0000256" key="2">
    <source>
        <dbReference type="ARBA" id="ARBA00002322"/>
    </source>
</evidence>
<feature type="binding site" evidence="19">
    <location>
        <position position="196"/>
    </location>
    <ligand>
        <name>Ca(2+)</name>
        <dbReference type="ChEBI" id="CHEBI:29108"/>
        <label>2</label>
    </ligand>
</feature>
<comment type="catalytic activity">
    <reaction evidence="1">
        <text>2 a phenolic donor + H2O2 = 2 a phenolic radical donor + 2 H2O</text>
        <dbReference type="Rhea" id="RHEA:56136"/>
        <dbReference type="ChEBI" id="CHEBI:15377"/>
        <dbReference type="ChEBI" id="CHEBI:16240"/>
        <dbReference type="ChEBI" id="CHEBI:139520"/>
        <dbReference type="ChEBI" id="CHEBI:139521"/>
        <dbReference type="EC" id="1.11.1.7"/>
    </reaction>
</comment>
<evidence type="ECO:0000313" key="25">
    <source>
        <dbReference type="Proteomes" id="UP000230069"/>
    </source>
</evidence>
<dbReference type="AlphaFoldDB" id="A0A2G5EJE2"/>
<feature type="chain" id="PRO_5013586084" description="peroxidase" evidence="22">
    <location>
        <begin position="24"/>
        <end position="214"/>
    </location>
</feature>
<gene>
    <name evidence="24" type="ORF">AQUCO_00700293v1</name>
</gene>
<evidence type="ECO:0000256" key="22">
    <source>
        <dbReference type="SAM" id="SignalP"/>
    </source>
</evidence>
<keyword evidence="13 19" id="KW-0408">Iron</keyword>
<dbReference type="Proteomes" id="UP000230069">
    <property type="component" value="Unassembled WGS sequence"/>
</dbReference>
<dbReference type="InParanoid" id="A0A2G5EJE2"/>
<feature type="binding site" evidence="19">
    <location>
        <position position="70"/>
    </location>
    <ligand>
        <name>Ca(2+)</name>
        <dbReference type="ChEBI" id="CHEBI:29108"/>
        <label>1</label>
    </ligand>
</feature>
<dbReference type="InterPro" id="IPR019793">
    <property type="entry name" value="Peroxidases_heam-ligand_BS"/>
</dbReference>
<comment type="function">
    <text evidence="2">Removal of H(2)O(2), oxidation of toxic reductants, biosynthesis and degradation of lignin, suberization, auxin catabolism, response to environmental stresses such as wounding, pathogen attack and oxidative stress. These functions might be dependent on each isozyme/isoform in each plant tissue.</text>
</comment>
<evidence type="ECO:0000256" key="12">
    <source>
        <dbReference type="ARBA" id="ARBA00023002"/>
    </source>
</evidence>
<feature type="binding site" evidence="19">
    <location>
        <position position="72"/>
    </location>
    <ligand>
        <name>Ca(2+)</name>
        <dbReference type="ChEBI" id="CHEBI:29108"/>
        <label>1</label>
    </ligand>
</feature>
<dbReference type="GO" id="GO:0042744">
    <property type="term" value="P:hydrogen peroxide catabolic process"/>
    <property type="evidence" value="ECO:0007669"/>
    <property type="project" value="UniProtKB-KW"/>
</dbReference>
<sequence>MEMSSNLFLRLFLFMFLLNTTIALEVDFYNKACPQVENIIKATLKTKFNEDPTLPASLVRLHFHDCFVQGCDASILLDDSEKVSSEKNALPNKNSLRGYEVIDEMKSQLEQVCPETVSCADILALSARDSIEQIRFSTGGPSWKVLMGRKDSVGANFNGVSEALPSPGFNLQKLEEFFLVKGLGTSDLVALSGAHTLGVARCRFSIGLGITIHV</sequence>
<comment type="subcellular location">
    <subcellularLocation>
        <location evidence="3">Secreted</location>
    </subcellularLocation>
</comment>
<evidence type="ECO:0000256" key="1">
    <source>
        <dbReference type="ARBA" id="ARBA00000189"/>
    </source>
</evidence>
<evidence type="ECO:0000256" key="9">
    <source>
        <dbReference type="ARBA" id="ARBA00022723"/>
    </source>
</evidence>
<name>A0A2G5EJE2_AQUCA</name>
<accession>A0A2G5EJE2</accession>
<evidence type="ECO:0000256" key="11">
    <source>
        <dbReference type="ARBA" id="ARBA00022837"/>
    </source>
</evidence>
<feature type="domain" description="Plant heme peroxidase family profile" evidence="23">
    <location>
        <begin position="23"/>
        <end position="202"/>
    </location>
</feature>